<feature type="domain" description="Importin subunit beta-1/Transportin-1-like TPR repeats" evidence="2">
    <location>
        <begin position="45"/>
        <end position="102"/>
    </location>
</feature>
<protein>
    <recommendedName>
        <fullName evidence="2">Importin subunit beta-1/Transportin-1-like TPR repeats domain-containing protein</fullName>
    </recommendedName>
</protein>
<dbReference type="InterPro" id="IPR011989">
    <property type="entry name" value="ARM-like"/>
</dbReference>
<keyword evidence="4" id="KW-1185">Reference proteome</keyword>
<evidence type="ECO:0000313" key="3">
    <source>
        <dbReference type="EMBL" id="GMH08876.1"/>
    </source>
</evidence>
<reference evidence="3" key="1">
    <citation type="submission" date="2023-05" db="EMBL/GenBank/DDBJ databases">
        <title>Nepenthes gracilis genome sequencing.</title>
        <authorList>
            <person name="Fukushima K."/>
        </authorList>
    </citation>
    <scope>NUCLEOTIDE SEQUENCE</scope>
    <source>
        <strain evidence="3">SING2019-196</strain>
    </source>
</reference>
<dbReference type="EMBL" id="BSYO01000008">
    <property type="protein sequence ID" value="GMH08876.1"/>
    <property type="molecule type" value="Genomic_DNA"/>
</dbReference>
<evidence type="ECO:0000259" key="2">
    <source>
        <dbReference type="Pfam" id="PF25574"/>
    </source>
</evidence>
<comment type="caution">
    <text evidence="3">The sequence shown here is derived from an EMBL/GenBank/DDBJ whole genome shotgun (WGS) entry which is preliminary data.</text>
</comment>
<keyword evidence="1" id="KW-0677">Repeat</keyword>
<dbReference type="InterPro" id="IPR058584">
    <property type="entry name" value="IMB1_TNPO1-like_TPR"/>
</dbReference>
<proteinExistence type="predicted"/>
<dbReference type="Gene3D" id="1.25.10.10">
    <property type="entry name" value="Leucine-rich Repeat Variant"/>
    <property type="match status" value="1"/>
</dbReference>
<dbReference type="Pfam" id="PF25574">
    <property type="entry name" value="TPR_IMB1"/>
    <property type="match status" value="1"/>
</dbReference>
<organism evidence="3 4">
    <name type="scientific">Nepenthes gracilis</name>
    <name type="common">Slender pitcher plant</name>
    <dbReference type="NCBI Taxonomy" id="150966"/>
    <lineage>
        <taxon>Eukaryota</taxon>
        <taxon>Viridiplantae</taxon>
        <taxon>Streptophyta</taxon>
        <taxon>Embryophyta</taxon>
        <taxon>Tracheophyta</taxon>
        <taxon>Spermatophyta</taxon>
        <taxon>Magnoliopsida</taxon>
        <taxon>eudicotyledons</taxon>
        <taxon>Gunneridae</taxon>
        <taxon>Pentapetalae</taxon>
        <taxon>Caryophyllales</taxon>
        <taxon>Nepenthaceae</taxon>
        <taxon>Nepenthes</taxon>
    </lineage>
</organism>
<dbReference type="AlphaFoldDB" id="A0AAD3SDR6"/>
<accession>A0AAD3SDR6</accession>
<evidence type="ECO:0000256" key="1">
    <source>
        <dbReference type="ARBA" id="ARBA00022737"/>
    </source>
</evidence>
<evidence type="ECO:0000313" key="4">
    <source>
        <dbReference type="Proteomes" id="UP001279734"/>
    </source>
</evidence>
<name>A0AAD3SDR6_NEPGR</name>
<sequence>MMELHQTLEAQKLSSDEGEKRYELQGLLCGCLKNAAESSAQTSAAGGRWQEYNNLLRNGISEAYFRILHGFKNSPKTKLLIPYAYSILQFLDSIYQERDKSVLWNLFVSYVLSDLILMLEMF</sequence>
<gene>
    <name evidence="3" type="ORF">Nepgr_010716</name>
</gene>
<dbReference type="Proteomes" id="UP001279734">
    <property type="component" value="Unassembled WGS sequence"/>
</dbReference>